<reference evidence="2" key="2">
    <citation type="submission" date="2020-05" db="UniProtKB">
        <authorList>
            <consortium name="EnsemblMetazoa"/>
        </authorList>
    </citation>
    <scope>IDENTIFICATION</scope>
</reference>
<dbReference type="GO" id="GO:0016740">
    <property type="term" value="F:transferase activity"/>
    <property type="evidence" value="ECO:0007669"/>
    <property type="project" value="UniProtKB-KW"/>
</dbReference>
<dbReference type="VEuPathDB" id="VectorBase:ASIC022177"/>
<dbReference type="Proteomes" id="UP000030765">
    <property type="component" value="Unassembled WGS sequence"/>
</dbReference>
<protein>
    <submittedName>
        <fullName evidence="1 2">Acyl-coenzyme A:6-aminopenicillanic acid acyl-transferase domain protein</fullName>
    </submittedName>
</protein>
<dbReference type="EMBL" id="ATLV01027100">
    <property type="status" value="NOT_ANNOTATED_CDS"/>
    <property type="molecule type" value="Genomic_DNA"/>
</dbReference>
<keyword evidence="3" id="KW-1185">Reference proteome</keyword>
<evidence type="ECO:0000313" key="3">
    <source>
        <dbReference type="Proteomes" id="UP000030765"/>
    </source>
</evidence>
<accession>A0A084WUN8</accession>
<evidence type="ECO:0000313" key="2">
    <source>
        <dbReference type="EnsemblMetazoa" id="ASIC022177-PA"/>
    </source>
</evidence>
<dbReference type="AlphaFoldDB" id="A0A084WUN8"/>
<proteinExistence type="predicted"/>
<dbReference type="EnsemblMetazoa" id="ASIC022177-RA">
    <property type="protein sequence ID" value="ASIC022177-PA"/>
    <property type="gene ID" value="ASIC022177"/>
</dbReference>
<reference evidence="1 3" key="1">
    <citation type="journal article" date="2014" name="BMC Genomics">
        <title>Genome sequence of Anopheles sinensis provides insight into genetics basis of mosquito competence for malaria parasites.</title>
        <authorList>
            <person name="Zhou D."/>
            <person name="Zhang D."/>
            <person name="Ding G."/>
            <person name="Shi L."/>
            <person name="Hou Q."/>
            <person name="Ye Y."/>
            <person name="Xu Y."/>
            <person name="Zhou H."/>
            <person name="Xiong C."/>
            <person name="Li S."/>
            <person name="Yu J."/>
            <person name="Hong S."/>
            <person name="Yu X."/>
            <person name="Zou P."/>
            <person name="Chen C."/>
            <person name="Chang X."/>
            <person name="Wang W."/>
            <person name="Lv Y."/>
            <person name="Sun Y."/>
            <person name="Ma L."/>
            <person name="Shen B."/>
            <person name="Zhu C."/>
        </authorList>
    </citation>
    <scope>NUCLEOTIDE SEQUENCE [LARGE SCALE GENOMIC DNA]</scope>
</reference>
<sequence length="60" mass="5969">MANVVVGGTLTLEPGFTPTRAGCGSLALHHSKPLSTHTALVPRFDTTLGPASLPADAGSA</sequence>
<evidence type="ECO:0000313" key="1">
    <source>
        <dbReference type="EMBL" id="KFB53932.1"/>
    </source>
</evidence>
<organism evidence="1">
    <name type="scientific">Anopheles sinensis</name>
    <name type="common">Mosquito</name>
    <dbReference type="NCBI Taxonomy" id="74873"/>
    <lineage>
        <taxon>Eukaryota</taxon>
        <taxon>Metazoa</taxon>
        <taxon>Ecdysozoa</taxon>
        <taxon>Arthropoda</taxon>
        <taxon>Hexapoda</taxon>
        <taxon>Insecta</taxon>
        <taxon>Pterygota</taxon>
        <taxon>Neoptera</taxon>
        <taxon>Endopterygota</taxon>
        <taxon>Diptera</taxon>
        <taxon>Nematocera</taxon>
        <taxon>Culicoidea</taxon>
        <taxon>Culicidae</taxon>
        <taxon>Anophelinae</taxon>
        <taxon>Anopheles</taxon>
    </lineage>
</organism>
<gene>
    <name evidence="1" type="ORF">ZHAS_00022177</name>
</gene>
<name>A0A084WUN8_ANOSI</name>
<keyword evidence="1" id="KW-0808">Transferase</keyword>
<dbReference type="EMBL" id="KE525423">
    <property type="protein sequence ID" value="KFB53932.1"/>
    <property type="molecule type" value="Genomic_DNA"/>
</dbReference>